<dbReference type="AlphaFoldDB" id="A0A3E2GWD3"/>
<feature type="domain" description="FAR1" evidence="2">
    <location>
        <begin position="43"/>
        <end position="109"/>
    </location>
</feature>
<feature type="region of interest" description="Disordered" evidence="1">
    <location>
        <begin position="379"/>
        <end position="447"/>
    </location>
</feature>
<feature type="compositionally biased region" description="Basic and acidic residues" evidence="1">
    <location>
        <begin position="60"/>
        <end position="69"/>
    </location>
</feature>
<dbReference type="InterPro" id="IPR052579">
    <property type="entry name" value="Zinc_finger_SWIM"/>
</dbReference>
<name>A0A3E2GWD3_SCYLI</name>
<comment type="caution">
    <text evidence="4">The sequence shown here is derived from an EMBL/GenBank/DDBJ whole genome shotgun (WGS) entry which is preliminary data.</text>
</comment>
<organism evidence="4 5">
    <name type="scientific">Scytalidium lignicola</name>
    <name type="common">Hyphomycete</name>
    <dbReference type="NCBI Taxonomy" id="5539"/>
    <lineage>
        <taxon>Eukaryota</taxon>
        <taxon>Fungi</taxon>
        <taxon>Dikarya</taxon>
        <taxon>Ascomycota</taxon>
        <taxon>Pezizomycotina</taxon>
        <taxon>Leotiomycetes</taxon>
        <taxon>Leotiomycetes incertae sedis</taxon>
        <taxon>Scytalidium</taxon>
    </lineage>
</organism>
<dbReference type="OMA" id="KHRINTH"/>
<dbReference type="EMBL" id="NCSJ02000369">
    <property type="protein sequence ID" value="RFU25063.1"/>
    <property type="molecule type" value="Genomic_DNA"/>
</dbReference>
<dbReference type="Pfam" id="PF03101">
    <property type="entry name" value="FAR1"/>
    <property type="match status" value="1"/>
</dbReference>
<evidence type="ECO:0000313" key="4">
    <source>
        <dbReference type="EMBL" id="RFU25063.1"/>
    </source>
</evidence>
<dbReference type="Pfam" id="PF21056">
    <property type="entry name" value="ZSWIM1-3_RNaseH-like"/>
    <property type="match status" value="1"/>
</dbReference>
<feature type="compositionally biased region" description="Low complexity" evidence="1">
    <location>
        <begin position="429"/>
        <end position="447"/>
    </location>
</feature>
<dbReference type="PANTHER" id="PTHR31569:SF4">
    <property type="entry name" value="SWIM-TYPE DOMAIN-CONTAINING PROTEIN"/>
    <property type="match status" value="1"/>
</dbReference>
<dbReference type="PANTHER" id="PTHR31569">
    <property type="entry name" value="SWIM-TYPE DOMAIN-CONTAINING PROTEIN"/>
    <property type="match status" value="1"/>
</dbReference>
<dbReference type="Proteomes" id="UP000258309">
    <property type="component" value="Unassembled WGS sequence"/>
</dbReference>
<dbReference type="STRING" id="5539.A0A3E2GWD3"/>
<feature type="non-terminal residue" evidence="4">
    <location>
        <position position="447"/>
    </location>
</feature>
<feature type="region of interest" description="Disordered" evidence="1">
    <location>
        <begin position="60"/>
        <end position="79"/>
    </location>
</feature>
<protein>
    <submittedName>
        <fullName evidence="4">Uncharacterized protein</fullName>
    </submittedName>
</protein>
<dbReference type="InterPro" id="IPR004330">
    <property type="entry name" value="FAR1_DNA_bnd_dom"/>
</dbReference>
<reference evidence="4 5" key="1">
    <citation type="submission" date="2018-05" db="EMBL/GenBank/DDBJ databases">
        <title>Draft genome sequence of Scytalidium lignicola DSM 105466, a ubiquitous saprotrophic fungus.</title>
        <authorList>
            <person name="Buettner E."/>
            <person name="Gebauer A.M."/>
            <person name="Hofrichter M."/>
            <person name="Liers C."/>
            <person name="Kellner H."/>
        </authorList>
    </citation>
    <scope>NUCLEOTIDE SEQUENCE [LARGE SCALE GENOMIC DNA]</scope>
    <source>
        <strain evidence="4 5">DSM 105466</strain>
    </source>
</reference>
<gene>
    <name evidence="4" type="ORF">B7463_g11275</name>
</gene>
<sequence length="447" mass="49718">MTTPKPSSCGPPPPEALYTDLTALYASIQAFARANGYAFRILDSKPRRKVYACDRAGKYDSRGKKDGVHQSKQRKSASKKCDCKMKVAAKQEGSGWRVTVIESAHNHEASTAPIAHPAHRIAALDPDIRAQILSKAYSGIRNAQILSSLRIEFPQLLITGSDISNIIQTERLQSLAGRTPIQWLLAKLEERGFSPAYLTNSTNNLVHLFYVHPKALTLYQQHPEVLLMDCTYKTNRFRMPLLNICAITGAYSSNLTKLRAYPHAAVKYVENTWLIPWKEKLVQYWVNQHHHFGVLVTSPIEGCHSTLKSYLQRGNGDLNDVFERLLLFWASQQQAIETAKAQEKLRRKHRINTHLFSAVLGQVYDYALEKIVAERAKAPKTTPDATTSPILNPQVVRGKGRPKGALGRGQKSTTNTISSTKRLPSAFELPTSSAPPALEALASRSSA</sequence>
<proteinExistence type="predicted"/>
<feature type="compositionally biased region" description="Polar residues" evidence="1">
    <location>
        <begin position="410"/>
        <end position="422"/>
    </location>
</feature>
<feature type="non-terminal residue" evidence="4">
    <location>
        <position position="1"/>
    </location>
</feature>
<dbReference type="InterPro" id="IPR048324">
    <property type="entry name" value="ZSWIM1-3_RNaseH-like"/>
</dbReference>
<feature type="domain" description="ZSWIM1/3 RNaseH-like" evidence="3">
    <location>
        <begin position="196"/>
        <end position="247"/>
    </location>
</feature>
<evidence type="ECO:0000256" key="1">
    <source>
        <dbReference type="SAM" id="MobiDB-lite"/>
    </source>
</evidence>
<accession>A0A3E2GWD3</accession>
<dbReference type="OrthoDB" id="3356549at2759"/>
<evidence type="ECO:0000259" key="3">
    <source>
        <dbReference type="Pfam" id="PF21056"/>
    </source>
</evidence>
<keyword evidence="5" id="KW-1185">Reference proteome</keyword>
<evidence type="ECO:0000259" key="2">
    <source>
        <dbReference type="Pfam" id="PF03101"/>
    </source>
</evidence>
<evidence type="ECO:0000313" key="5">
    <source>
        <dbReference type="Proteomes" id="UP000258309"/>
    </source>
</evidence>